<dbReference type="SUPFAM" id="SSF49478">
    <property type="entry name" value="Cna protein B-type domain"/>
    <property type="match status" value="1"/>
</dbReference>
<accession>A0A645JN83</accession>
<reference evidence="1" key="1">
    <citation type="submission" date="2019-08" db="EMBL/GenBank/DDBJ databases">
        <authorList>
            <person name="Kucharzyk K."/>
            <person name="Murdoch R.W."/>
            <person name="Higgins S."/>
            <person name="Loffler F."/>
        </authorList>
    </citation>
    <scope>NUCLEOTIDE SEQUENCE</scope>
</reference>
<comment type="caution">
    <text evidence="1">The sequence shown here is derived from an EMBL/GenBank/DDBJ whole genome shotgun (WGS) entry which is preliminary data.</text>
</comment>
<evidence type="ECO:0008006" key="2">
    <source>
        <dbReference type="Google" id="ProtNLM"/>
    </source>
</evidence>
<dbReference type="Gene3D" id="2.60.40.1120">
    <property type="entry name" value="Carboxypeptidase-like, regulatory domain"/>
    <property type="match status" value="2"/>
</dbReference>
<dbReference type="AlphaFoldDB" id="A0A645JN83"/>
<evidence type="ECO:0000313" key="1">
    <source>
        <dbReference type="EMBL" id="MPN65118.1"/>
    </source>
</evidence>
<gene>
    <name evidence="1" type="ORF">SDC9_212897</name>
</gene>
<dbReference type="InterPro" id="IPR008969">
    <property type="entry name" value="CarboxyPept-like_regulatory"/>
</dbReference>
<protein>
    <recommendedName>
        <fullName evidence="2">SD-repeat containing protein B domain-containing protein</fullName>
    </recommendedName>
</protein>
<organism evidence="1">
    <name type="scientific">bioreactor metagenome</name>
    <dbReference type="NCBI Taxonomy" id="1076179"/>
    <lineage>
        <taxon>unclassified sequences</taxon>
        <taxon>metagenomes</taxon>
        <taxon>ecological metagenomes</taxon>
    </lineage>
</organism>
<name>A0A645JN83_9ZZZZ</name>
<proteinExistence type="predicted"/>
<dbReference type="EMBL" id="VSSQ01147014">
    <property type="protein sequence ID" value="MPN65118.1"/>
    <property type="molecule type" value="Genomic_DNA"/>
</dbReference>
<dbReference type="Pfam" id="PF13620">
    <property type="entry name" value="CarboxypepD_reg"/>
    <property type="match status" value="1"/>
</dbReference>
<sequence>MALTPIEGATVNIFQVVAGVQTLALTTNTNSSGQYFGPRLVSGDFVVVANKIGYEQSQSSIITLTGTDIQPLDLFLQVNTAQNVGTVSGLITDQTTLLPIANALVALYSVAGSTETIVQISRSNTGGRYLFGNVAEGEYIVKAIAQTDVPAI</sequence>
<dbReference type="SUPFAM" id="SSF49464">
    <property type="entry name" value="Carboxypeptidase regulatory domain-like"/>
    <property type="match status" value="1"/>
</dbReference>